<dbReference type="InterPro" id="IPR014009">
    <property type="entry name" value="PIK_FAT"/>
</dbReference>
<dbReference type="EMBL" id="RHFK02000008">
    <property type="protein sequence ID" value="TWW71857.1"/>
    <property type="molecule type" value="Genomic_DNA"/>
</dbReference>
<comment type="similarity">
    <text evidence="2">Belongs to the PI3/PI4-kinase family. ATM subfamily.</text>
</comment>
<dbReference type="Gene3D" id="1.10.1070.11">
    <property type="entry name" value="Phosphatidylinositol 3-/4-kinase, catalytic domain"/>
    <property type="match status" value="1"/>
</dbReference>
<sequence>MEGLEMSAMIPALQELASASAAEYDQAAQKPRQILCQFIDQILSDVDVVALGLSKKSSSEPACVMLLDFVQHIIKSSSLMFSNPACQPVEYPDTTQSCIDFTKWVASRLLRVASAPDCSMIHERVSAVLCSLLHTVIARAPVICGCLTQELIFLAQELSNILAAHIARLAGNGHVVGADSQNQWPVTLQCFSIAPVCSSSYLTPSSLVLSSPAALETLSAVTLGVITDILRAVVSQRDVSVVWETACSFLANGNARLQKLSLVILRRSVELGGFPKRQGHRFFAAYLYLLESHSDTDLDVNNPYGGELLKLTRCVFHLPDAGHSHFEPVYLSRLFECICALGGAGVHFGSEVAESLCSLLSYMLSDGNVYKDAALLRRQRVTEVCSKLTCTVGTENQAECAEGFLRAALKAEAATVMGKLRDGETAAKKLCKNPNRSGGNFSKTADVVDMRVSSEVWAAANNRLEELLTFLNSDQPETSRALCVLKGLSLILHLAALCSTPTSPSPLLWVPAETLGRTLRSCQLVLQGGPLPESNQDFFQSALQTTVEILDSIIYLIKSSQGEDGLQQRVCALLSLPWVCEYKSSSDYRSASFPSWVPVLAQRLCCCYSPDIQVACVSLLALLSRGVCDKWRASVLSKALESTNESVRVRAVRAFPLLLHHLGNSHYNLISTALLSRLEDSSEQVKRELAGTVGQLSCLQSDTSHLSASPCSSELLSQTLCLASEHAGATFASLRASFVKPFLTLLICQSPSSVKQAFLDALPHLCLHVNLVSGDSDSRAALSALIGLMEDSDPEVRKSFSQSVRFLLMETERNPEQCFLREFLVARLKEAFNKAKVNRDDSLRNTLILTTGEIGRASQGSLVSFSLLRLLHCLLSKSSSVSVSAHTQIRTLAAAKGLKLQTLFSQYKNPICQFLVESLHSRHMAALRSTPDQSSESAHQRELALDILAQIAHAFDFPDLNRFLTRTLQVLLPYLAAKASSTSSALIRTLANELKANRREILINNFKYIFSHLVCSCTKEELEKAFHYLQSETEIELGSLLRQDFQGLHNELLLRLGEHYQQVFNGLAILASFASNDDPYQGPKDITTPERMADYLQPKLLGILAFFNMQLLSSSAGEKDHKKLTLTSVMELMRLMGSKHISSVRVKMMTTLRTGLRYREDFPLLSCRTWECFVRSVEPVHLGPLLSHVIVALLPLIPLQPKETGAIIRFLILDNREEVKDYLHEIYFLPDHPELRDIHSVLQDYKKLTTSSSDLAAALQLSMKAVQHENVDVRIHALTSLRDMMHSNQEWLLQQVCASEAVEPVISNLVSVLLKGCQDSSPETRLLCGECLGELGAVDPGRLDLSRSHTNGGRNTFVSGVDDPNFAYDLLSELTRTFLAYADDVRAQDSAAYAIQELLSIFECREGRTDSPGRRLWRRFPEQIQEILEPHLNSRYKSSQKDVNWSKLKKPIYLSKRGSRFSDWSATWARYLISKVRHELPSRVFACCSFIIKHDYKVTIYLLPHILLYMLLGCTEAEQQEVTEEMLAVLTEGDGRGSRRCQESASSLSQLSIQTVFSMLSHLTQWSRHILYSKATKNESGEYQRVVAFLKGIPQDVLAKAALRSKAYTRALMHFEAYILEIKENIQDHLTFLQTLYAAMHEPDGVKGVNALRREEPSLREQILEHESIGLLRDATACYDRAIQLESDQIGHYHGVMTSMLGLGQLSTVITQVNGVLASKHHWKSDLNVYRVEAAWKLGRWDLLEDYLSSESQSGTWGIQLGQLLLSAKKQDNETFYQKLKLVRKEQVVPLSAASYERGTYQRGYEYIVRLHMLSELEHTFTELQKQKENSTPSLSHLPPYWSDRLEMTQNSFRAKEPVLALRRALLSLGPQPSGTELVGECWLQSARVARKAGHHQTAFNALLNAENTHLAELVIERAKWLWSKGDAHQALIVLQKGVAQCFPDDMPLTNTRSLQTKGKAMLLVGRFMEETANFESNAIMKVFKDVTNLLPEWEDGNFYLAKYYDKVMPMVTDNKLEKQGNLIRYIVLYFGKALQFGNQYIYQAMPRMLSLWLDFGARVCECEKTGRADRQLRQELGKINAVVMEHCDNLAPYQFLTAFSQLISRVCHSSDEVFTVLKTIVAKVFLAYPQQAMWLMTAVSKSSYPMRMNRCNQILKKAISLKQSLEKFIGDATRLTDKLLELCNKPVDGNSTTLSMSVHFKQLKRLVEEPTFSQILIPLQSVLIPTLPSTGGANTKHDAFPGHWAYLDGFEDTVEILASLQKPKKISLKGSDGCSYTMMCKPKDDLRKDCRLMEFNCLINKCLRKDAESRKRELHIRTYAVIPLNEECGIIEWVNNTAGLRHILTKLYKERGIYLSGKELRKLILPKTAPFEEKLHIHKEVLCARHPPVFHEWFLRTFPDPTSWYSSRSAYCRSTAVMSMVGYILGLGDRHGENILFDSFTGECVHVDFNCLFNKGETFDVPEVVPFRLTQNMVHAMGPMGTEGLFRQACEVTLRLMRDQREPLMSVLKTFLHDPLVEWSKQAKGLSKAQANETGEIVNEKAKTHVCDIEQRLQGVIKNRNKVLGLPLSIEGHVHYLIQEATDDKLLCQMYLGWGPYL</sequence>
<dbReference type="GO" id="GO:0005634">
    <property type="term" value="C:nucleus"/>
    <property type="evidence" value="ECO:0007669"/>
    <property type="project" value="UniProtKB-SubCell"/>
</dbReference>
<evidence type="ECO:0000256" key="6">
    <source>
        <dbReference type="ARBA" id="ARBA00022741"/>
    </source>
</evidence>
<evidence type="ECO:0000256" key="11">
    <source>
        <dbReference type="ARBA" id="ARBA00023242"/>
    </source>
</evidence>
<evidence type="ECO:0000256" key="3">
    <source>
        <dbReference type="ARBA" id="ARBA00012513"/>
    </source>
</evidence>
<dbReference type="GO" id="GO:0005694">
    <property type="term" value="C:chromosome"/>
    <property type="evidence" value="ECO:0007669"/>
    <property type="project" value="TreeGrafter"/>
</dbReference>
<feature type="domain" description="FAT" evidence="14">
    <location>
        <begin position="1597"/>
        <end position="2143"/>
    </location>
</feature>
<dbReference type="InterPro" id="IPR011009">
    <property type="entry name" value="Kinase-like_dom_sf"/>
</dbReference>
<dbReference type="SMART" id="SM01343">
    <property type="entry name" value="FATC"/>
    <property type="match status" value="1"/>
</dbReference>
<dbReference type="InterPro" id="IPR057564">
    <property type="entry name" value="HEAT_ATR"/>
</dbReference>
<dbReference type="InterPro" id="IPR050517">
    <property type="entry name" value="DDR_Repair_Kinase"/>
</dbReference>
<dbReference type="Pfam" id="PF25032">
    <property type="entry name" value="N-HEAT_ATR"/>
    <property type="match status" value="1"/>
</dbReference>
<gene>
    <name evidence="16" type="ORF">D4764_16G0003540</name>
</gene>
<dbReference type="InterPro" id="IPR056802">
    <property type="entry name" value="ATR-like_M-HEAT"/>
</dbReference>
<evidence type="ECO:0000256" key="8">
    <source>
        <dbReference type="ARBA" id="ARBA00022777"/>
    </source>
</evidence>
<dbReference type="InterPro" id="IPR011989">
    <property type="entry name" value="ARM-like"/>
</dbReference>
<keyword evidence="11" id="KW-0539">Nucleus</keyword>
<dbReference type="SMART" id="SM00802">
    <property type="entry name" value="UME"/>
    <property type="match status" value="1"/>
</dbReference>
<comment type="subcellular location">
    <subcellularLocation>
        <location evidence="1">Nucleus</location>
    </subcellularLocation>
</comment>
<dbReference type="PROSITE" id="PS51189">
    <property type="entry name" value="FAT"/>
    <property type="match status" value="1"/>
</dbReference>
<dbReference type="PANTHER" id="PTHR11139:SF69">
    <property type="entry name" value="SERINE_THREONINE-PROTEIN KINASE ATR"/>
    <property type="match status" value="1"/>
</dbReference>
<evidence type="ECO:0000256" key="9">
    <source>
        <dbReference type="ARBA" id="ARBA00022840"/>
    </source>
</evidence>
<dbReference type="PROSITE" id="PS00916">
    <property type="entry name" value="PI3_4_KINASE_2"/>
    <property type="match status" value="1"/>
</dbReference>
<feature type="domain" description="FATC" evidence="15">
    <location>
        <begin position="2567"/>
        <end position="2599"/>
    </location>
</feature>
<evidence type="ECO:0000313" key="16">
    <source>
        <dbReference type="EMBL" id="TWW71857.1"/>
    </source>
</evidence>
<evidence type="ECO:0000256" key="4">
    <source>
        <dbReference type="ARBA" id="ARBA00022527"/>
    </source>
</evidence>
<protein>
    <recommendedName>
        <fullName evidence="12">Serine/threonine-protein kinase ATR</fullName>
        <ecNumber evidence="3">2.7.11.1</ecNumber>
    </recommendedName>
</protein>
<dbReference type="Proteomes" id="UP000324091">
    <property type="component" value="Chromosome 16"/>
</dbReference>
<proteinExistence type="inferred from homology"/>
<dbReference type="SUPFAM" id="SSF48371">
    <property type="entry name" value="ARM repeat"/>
    <property type="match status" value="1"/>
</dbReference>
<dbReference type="Pfam" id="PF00454">
    <property type="entry name" value="PI3_PI4_kinase"/>
    <property type="match status" value="1"/>
</dbReference>
<evidence type="ECO:0000259" key="13">
    <source>
        <dbReference type="PROSITE" id="PS50290"/>
    </source>
</evidence>
<keyword evidence="5" id="KW-0808">Transferase</keyword>
<accession>A0A5C6P199</accession>
<dbReference type="Pfam" id="PF02260">
    <property type="entry name" value="FATC"/>
    <property type="match status" value="1"/>
</dbReference>
<name>A0A5C6P199_9TELE</name>
<feature type="domain" description="PI3K/PI4K catalytic" evidence="13">
    <location>
        <begin position="2251"/>
        <end position="2559"/>
    </location>
</feature>
<dbReference type="InterPro" id="IPR056803">
    <property type="entry name" value="ATR-like_N-HEAT"/>
</dbReference>
<evidence type="ECO:0000259" key="15">
    <source>
        <dbReference type="PROSITE" id="PS51190"/>
    </source>
</evidence>
<dbReference type="SUPFAM" id="SSF56112">
    <property type="entry name" value="Protein kinase-like (PK-like)"/>
    <property type="match status" value="1"/>
</dbReference>
<dbReference type="FunFam" id="1.10.1070.11:FF:000009">
    <property type="entry name" value="Putative serine/threonine-protein kinase ATR"/>
    <property type="match status" value="1"/>
</dbReference>
<evidence type="ECO:0000256" key="12">
    <source>
        <dbReference type="ARBA" id="ARBA00024420"/>
    </source>
</evidence>
<dbReference type="CDD" id="cd00892">
    <property type="entry name" value="PIKKc_ATR"/>
    <property type="match status" value="1"/>
</dbReference>
<dbReference type="PROSITE" id="PS51190">
    <property type="entry name" value="FATC"/>
    <property type="match status" value="1"/>
</dbReference>
<evidence type="ECO:0000259" key="14">
    <source>
        <dbReference type="PROSITE" id="PS51189"/>
    </source>
</evidence>
<dbReference type="InterPro" id="IPR016024">
    <property type="entry name" value="ARM-type_fold"/>
</dbReference>
<keyword evidence="8 16" id="KW-0418">Kinase</keyword>
<organism evidence="16 17">
    <name type="scientific">Takifugu flavidus</name>
    <name type="common">sansaifugu</name>
    <dbReference type="NCBI Taxonomy" id="433684"/>
    <lineage>
        <taxon>Eukaryota</taxon>
        <taxon>Metazoa</taxon>
        <taxon>Chordata</taxon>
        <taxon>Craniata</taxon>
        <taxon>Vertebrata</taxon>
        <taxon>Euteleostomi</taxon>
        <taxon>Actinopterygii</taxon>
        <taxon>Neopterygii</taxon>
        <taxon>Teleostei</taxon>
        <taxon>Neoteleostei</taxon>
        <taxon>Acanthomorphata</taxon>
        <taxon>Eupercaria</taxon>
        <taxon>Tetraodontiformes</taxon>
        <taxon>Tetradontoidea</taxon>
        <taxon>Tetraodontidae</taxon>
        <taxon>Takifugu</taxon>
    </lineage>
</organism>
<keyword evidence="10" id="KW-0234">DNA repair</keyword>
<dbReference type="Gene3D" id="3.30.1010.10">
    <property type="entry name" value="Phosphatidylinositol 3-kinase Catalytic Subunit, Chain A, domain 4"/>
    <property type="match status" value="1"/>
</dbReference>
<dbReference type="InterPro" id="IPR012993">
    <property type="entry name" value="UME"/>
</dbReference>
<keyword evidence="7" id="KW-0227">DNA damage</keyword>
<dbReference type="InterPro" id="IPR018936">
    <property type="entry name" value="PI3/4_kinase_CS"/>
</dbReference>
<evidence type="ECO:0000256" key="5">
    <source>
        <dbReference type="ARBA" id="ARBA00022679"/>
    </source>
</evidence>
<dbReference type="GO" id="GO:0004674">
    <property type="term" value="F:protein serine/threonine kinase activity"/>
    <property type="evidence" value="ECO:0007669"/>
    <property type="project" value="UniProtKB-KW"/>
</dbReference>
<dbReference type="PROSITE" id="PS50290">
    <property type="entry name" value="PI3_4_KINASE_3"/>
    <property type="match status" value="1"/>
</dbReference>
<dbReference type="PANTHER" id="PTHR11139">
    <property type="entry name" value="ATAXIA TELANGIECTASIA MUTATED ATM -RELATED"/>
    <property type="match status" value="1"/>
</dbReference>
<reference evidence="16 17" key="1">
    <citation type="submission" date="2019-04" db="EMBL/GenBank/DDBJ databases">
        <title>Chromosome genome assembly for Takifugu flavidus.</title>
        <authorList>
            <person name="Xiao S."/>
        </authorList>
    </citation>
    <scope>NUCLEOTIDE SEQUENCE [LARGE SCALE GENOMIC DNA]</scope>
    <source>
        <strain evidence="16">HTHZ2018</strain>
        <tissue evidence="16">Muscle</tissue>
    </source>
</reference>
<keyword evidence="17" id="KW-1185">Reference proteome</keyword>
<comment type="caution">
    <text evidence="16">The sequence shown here is derived from an EMBL/GenBank/DDBJ whole genome shotgun (WGS) entry which is preliminary data.</text>
</comment>
<dbReference type="Pfam" id="PF02259">
    <property type="entry name" value="FAT"/>
    <property type="match status" value="1"/>
</dbReference>
<dbReference type="Pfam" id="PF25030">
    <property type="entry name" value="M-HEAT_ATR"/>
    <property type="match status" value="1"/>
</dbReference>
<evidence type="ECO:0000256" key="7">
    <source>
        <dbReference type="ARBA" id="ARBA00022763"/>
    </source>
</evidence>
<dbReference type="GO" id="GO:0000077">
    <property type="term" value="P:DNA damage checkpoint signaling"/>
    <property type="evidence" value="ECO:0007669"/>
    <property type="project" value="TreeGrafter"/>
</dbReference>
<evidence type="ECO:0000313" key="17">
    <source>
        <dbReference type="Proteomes" id="UP000324091"/>
    </source>
</evidence>
<evidence type="ECO:0000256" key="2">
    <source>
        <dbReference type="ARBA" id="ARBA00010769"/>
    </source>
</evidence>
<evidence type="ECO:0000256" key="10">
    <source>
        <dbReference type="ARBA" id="ARBA00023204"/>
    </source>
</evidence>
<dbReference type="SMART" id="SM00146">
    <property type="entry name" value="PI3Kc"/>
    <property type="match status" value="1"/>
</dbReference>
<dbReference type="Pfam" id="PF23593">
    <property type="entry name" value="HEAT_ATR"/>
    <property type="match status" value="1"/>
</dbReference>
<dbReference type="FunFam" id="3.30.1010.10:FF:000011">
    <property type="entry name" value="serine/threonine-protein kinase ATR"/>
    <property type="match status" value="1"/>
</dbReference>
<dbReference type="Pfam" id="PF08064">
    <property type="entry name" value="UME"/>
    <property type="match status" value="1"/>
</dbReference>
<dbReference type="GO" id="GO:0005524">
    <property type="term" value="F:ATP binding"/>
    <property type="evidence" value="ECO:0007669"/>
    <property type="project" value="UniProtKB-KW"/>
</dbReference>
<dbReference type="GO" id="GO:0006281">
    <property type="term" value="P:DNA repair"/>
    <property type="evidence" value="ECO:0007669"/>
    <property type="project" value="UniProtKB-KW"/>
</dbReference>
<keyword evidence="4" id="KW-0723">Serine/threonine-protein kinase</keyword>
<evidence type="ECO:0000256" key="1">
    <source>
        <dbReference type="ARBA" id="ARBA00004123"/>
    </source>
</evidence>
<dbReference type="InterPro" id="IPR003152">
    <property type="entry name" value="FATC_dom"/>
</dbReference>
<keyword evidence="6" id="KW-0547">Nucleotide-binding</keyword>
<dbReference type="GO" id="GO:0000723">
    <property type="term" value="P:telomere maintenance"/>
    <property type="evidence" value="ECO:0007669"/>
    <property type="project" value="TreeGrafter"/>
</dbReference>
<keyword evidence="9" id="KW-0067">ATP-binding</keyword>
<dbReference type="InterPro" id="IPR000403">
    <property type="entry name" value="PI3/4_kinase_cat_dom"/>
</dbReference>
<dbReference type="InterPro" id="IPR003151">
    <property type="entry name" value="PIK-rel_kinase_FAT"/>
</dbReference>
<dbReference type="InterPro" id="IPR036940">
    <property type="entry name" value="PI3/4_kinase_cat_sf"/>
</dbReference>
<dbReference type="Gene3D" id="1.25.10.10">
    <property type="entry name" value="Leucine-rich Repeat Variant"/>
    <property type="match status" value="2"/>
</dbReference>
<dbReference type="EC" id="2.7.11.1" evidence="3"/>